<evidence type="ECO:0000313" key="2">
    <source>
        <dbReference type="Proteomes" id="UP000663671"/>
    </source>
</evidence>
<gene>
    <name evidence="1" type="ORF">I7I51_01733</name>
</gene>
<dbReference type="Proteomes" id="UP000663671">
    <property type="component" value="Chromosome 1"/>
</dbReference>
<dbReference type="EMBL" id="CP069114">
    <property type="protein sequence ID" value="QSS64663.1"/>
    <property type="molecule type" value="Genomic_DNA"/>
</dbReference>
<organism evidence="1 2">
    <name type="scientific">Ajellomyces capsulatus</name>
    <name type="common">Darling's disease fungus</name>
    <name type="synonym">Histoplasma capsulatum</name>
    <dbReference type="NCBI Taxonomy" id="5037"/>
    <lineage>
        <taxon>Eukaryota</taxon>
        <taxon>Fungi</taxon>
        <taxon>Dikarya</taxon>
        <taxon>Ascomycota</taxon>
        <taxon>Pezizomycotina</taxon>
        <taxon>Eurotiomycetes</taxon>
        <taxon>Eurotiomycetidae</taxon>
        <taxon>Onygenales</taxon>
        <taxon>Ajellomycetaceae</taxon>
        <taxon>Histoplasma</taxon>
    </lineage>
</organism>
<dbReference type="OrthoDB" id="4187798at2759"/>
<dbReference type="VEuPathDB" id="FungiDB:I7I51_01733"/>
<accession>A0A8A1MJ29</accession>
<dbReference type="AlphaFoldDB" id="A0A8A1MJ29"/>
<evidence type="ECO:0000313" key="1">
    <source>
        <dbReference type="EMBL" id="QSS64663.1"/>
    </source>
</evidence>
<reference evidence="1" key="1">
    <citation type="submission" date="2021-01" db="EMBL/GenBank/DDBJ databases">
        <title>Chromosome-level genome assembly of a human fungal pathogen reveals clustering of transcriptionally co-regulated genes.</title>
        <authorList>
            <person name="Voorhies M."/>
            <person name="Cohen S."/>
            <person name="Shea T.P."/>
            <person name="Petrus S."/>
            <person name="Munoz J.F."/>
            <person name="Poplawski S."/>
            <person name="Goldman W.E."/>
            <person name="Michael T."/>
            <person name="Cuomo C.A."/>
            <person name="Sil A."/>
            <person name="Beyhan S."/>
        </authorList>
    </citation>
    <scope>NUCLEOTIDE SEQUENCE</scope>
    <source>
        <strain evidence="1">WU24</strain>
    </source>
</reference>
<sequence>MRSLASAPSALLVVSKFGATIHVLHLVPEDGAIERFSLTTPSSTFCHGGATDFLNDIEAEARARKLWNSSLSLSPTRSVEFPAYRTGGCTGTVLHQHIEFTLSDCPVNNEALQDLAAELLTVVDNKIKGAVLRRRTAVHVKRFVIGSAVGVELRITAVDGTNHFNGAPDRFL</sequence>
<proteinExistence type="predicted"/>
<name>A0A8A1MJ29_AJECA</name>
<protein>
    <submittedName>
        <fullName evidence="1">Uncharacterized protein</fullName>
    </submittedName>
</protein>